<accession>A0ACB0FEC6</accession>
<gene>
    <name evidence="1" type="ORF">MRATA1EN3_LOCUS22391</name>
</gene>
<dbReference type="EMBL" id="OX596090">
    <property type="protein sequence ID" value="CAI9711178.1"/>
    <property type="molecule type" value="Genomic_DNA"/>
</dbReference>
<protein>
    <submittedName>
        <fullName evidence="1">Uncharacterized protein</fullName>
    </submittedName>
</protein>
<name>A0ACB0FEC6_RANTA</name>
<proteinExistence type="predicted"/>
<reference evidence="1" key="1">
    <citation type="submission" date="2023-05" db="EMBL/GenBank/DDBJ databases">
        <authorList>
            <consortium name="ELIXIR-Norway"/>
        </authorList>
    </citation>
    <scope>NUCLEOTIDE SEQUENCE</scope>
</reference>
<organism evidence="1 2">
    <name type="scientific">Rangifer tarandus platyrhynchus</name>
    <name type="common">Svalbard reindeer</name>
    <dbReference type="NCBI Taxonomy" id="3082113"/>
    <lineage>
        <taxon>Eukaryota</taxon>
        <taxon>Metazoa</taxon>
        <taxon>Chordata</taxon>
        <taxon>Craniata</taxon>
        <taxon>Vertebrata</taxon>
        <taxon>Euteleostomi</taxon>
        <taxon>Mammalia</taxon>
        <taxon>Eutheria</taxon>
        <taxon>Laurasiatheria</taxon>
        <taxon>Artiodactyla</taxon>
        <taxon>Ruminantia</taxon>
        <taxon>Pecora</taxon>
        <taxon>Cervidae</taxon>
        <taxon>Odocoileinae</taxon>
        <taxon>Rangifer</taxon>
    </lineage>
</organism>
<dbReference type="Proteomes" id="UP001162501">
    <property type="component" value="Chromosome 6"/>
</dbReference>
<evidence type="ECO:0000313" key="1">
    <source>
        <dbReference type="EMBL" id="CAI9711178.1"/>
    </source>
</evidence>
<sequence>MDRKPQRDQQGGGQEARAEGRWEDGVCPEWADSCPPRTLSGRRDGSADEGPQAPRERLGRDDAGRKGLSCLPPAARGPSLDV</sequence>
<evidence type="ECO:0000313" key="2">
    <source>
        <dbReference type="Proteomes" id="UP001162501"/>
    </source>
</evidence>